<dbReference type="EMBL" id="JAYKXN010000003">
    <property type="protein sequence ID" value="KAK7301012.1"/>
    <property type="molecule type" value="Genomic_DNA"/>
</dbReference>
<proteinExistence type="predicted"/>
<name>A0AAN9JNB9_CLITE</name>
<gene>
    <name evidence="1" type="ORF">RJT34_11867</name>
</gene>
<organism evidence="1 2">
    <name type="scientific">Clitoria ternatea</name>
    <name type="common">Butterfly pea</name>
    <dbReference type="NCBI Taxonomy" id="43366"/>
    <lineage>
        <taxon>Eukaryota</taxon>
        <taxon>Viridiplantae</taxon>
        <taxon>Streptophyta</taxon>
        <taxon>Embryophyta</taxon>
        <taxon>Tracheophyta</taxon>
        <taxon>Spermatophyta</taxon>
        <taxon>Magnoliopsida</taxon>
        <taxon>eudicotyledons</taxon>
        <taxon>Gunneridae</taxon>
        <taxon>Pentapetalae</taxon>
        <taxon>rosids</taxon>
        <taxon>fabids</taxon>
        <taxon>Fabales</taxon>
        <taxon>Fabaceae</taxon>
        <taxon>Papilionoideae</taxon>
        <taxon>50 kb inversion clade</taxon>
        <taxon>NPAAA clade</taxon>
        <taxon>indigoferoid/millettioid clade</taxon>
        <taxon>Phaseoleae</taxon>
        <taxon>Clitoria</taxon>
    </lineage>
</organism>
<protein>
    <submittedName>
        <fullName evidence="1">Uncharacterized protein</fullName>
    </submittedName>
</protein>
<keyword evidence="2" id="KW-1185">Reference proteome</keyword>
<evidence type="ECO:0000313" key="2">
    <source>
        <dbReference type="Proteomes" id="UP001359559"/>
    </source>
</evidence>
<comment type="caution">
    <text evidence="1">The sequence shown here is derived from an EMBL/GenBank/DDBJ whole genome shotgun (WGS) entry which is preliminary data.</text>
</comment>
<sequence>MIEVTCRLGRGGTKHTWIMLVSNAPDEERELRGRSNGARSDLTSMKTLRLSISSYGSVVKRNWELMVIERGEWVVG</sequence>
<reference evidence="1 2" key="1">
    <citation type="submission" date="2024-01" db="EMBL/GenBank/DDBJ databases">
        <title>The genomes of 5 underutilized Papilionoideae crops provide insights into root nodulation and disease resistance.</title>
        <authorList>
            <person name="Yuan L."/>
        </authorList>
    </citation>
    <scope>NUCLEOTIDE SEQUENCE [LARGE SCALE GENOMIC DNA]</scope>
    <source>
        <strain evidence="1">LY-2023</strain>
        <tissue evidence="1">Leaf</tissue>
    </source>
</reference>
<dbReference type="Proteomes" id="UP001359559">
    <property type="component" value="Unassembled WGS sequence"/>
</dbReference>
<dbReference type="AlphaFoldDB" id="A0AAN9JNB9"/>
<evidence type="ECO:0000313" key="1">
    <source>
        <dbReference type="EMBL" id="KAK7301012.1"/>
    </source>
</evidence>
<accession>A0AAN9JNB9</accession>